<feature type="transmembrane region" description="Helical" evidence="1">
    <location>
        <begin position="7"/>
        <end position="26"/>
    </location>
</feature>
<evidence type="ECO:0000256" key="1">
    <source>
        <dbReference type="SAM" id="Phobius"/>
    </source>
</evidence>
<dbReference type="InterPro" id="IPR014245">
    <property type="entry name" value="Spore_III_AF"/>
</dbReference>
<dbReference type="AlphaFoldDB" id="A0A4R2LLR1"/>
<dbReference type="EMBL" id="SLXA01000001">
    <property type="protein sequence ID" value="TCO86594.1"/>
    <property type="molecule type" value="Genomic_DNA"/>
</dbReference>
<accession>A0A4R2LLR1</accession>
<evidence type="ECO:0000313" key="2">
    <source>
        <dbReference type="EMBL" id="TCO86594.1"/>
    </source>
</evidence>
<organism evidence="2 3">
    <name type="scientific">Frisingicoccus caecimuris</name>
    <dbReference type="NCBI Taxonomy" id="1796636"/>
    <lineage>
        <taxon>Bacteria</taxon>
        <taxon>Bacillati</taxon>
        <taxon>Bacillota</taxon>
        <taxon>Clostridia</taxon>
        <taxon>Lachnospirales</taxon>
        <taxon>Lachnospiraceae</taxon>
        <taxon>Frisingicoccus</taxon>
    </lineage>
</organism>
<comment type="caution">
    <text evidence="2">The sequence shown here is derived from an EMBL/GenBank/DDBJ whole genome shotgun (WGS) entry which is preliminary data.</text>
</comment>
<dbReference type="Proteomes" id="UP000295711">
    <property type="component" value="Unassembled WGS sequence"/>
</dbReference>
<gene>
    <name evidence="2" type="ORF">EV212_101387</name>
</gene>
<dbReference type="OrthoDB" id="1779586at2"/>
<proteinExistence type="predicted"/>
<dbReference type="Pfam" id="PF09581">
    <property type="entry name" value="Spore_III_AF"/>
    <property type="match status" value="1"/>
</dbReference>
<keyword evidence="3" id="KW-1185">Reference proteome</keyword>
<reference evidence="2 3" key="1">
    <citation type="submission" date="2019-03" db="EMBL/GenBank/DDBJ databases">
        <title>Genomic Encyclopedia of Type Strains, Phase IV (KMG-IV): sequencing the most valuable type-strain genomes for metagenomic binning, comparative biology and taxonomic classification.</title>
        <authorList>
            <person name="Goeker M."/>
        </authorList>
    </citation>
    <scope>NUCLEOTIDE SEQUENCE [LARGE SCALE GENOMIC DNA]</scope>
    <source>
        <strain evidence="2 3">DSM 28559</strain>
    </source>
</reference>
<evidence type="ECO:0000313" key="3">
    <source>
        <dbReference type="Proteomes" id="UP000295711"/>
    </source>
</evidence>
<dbReference type="RefSeq" id="WP_132088020.1">
    <property type="nucleotide sequence ID" value="NZ_JANKAQ010000002.1"/>
</dbReference>
<feature type="transmembrane region" description="Helical" evidence="1">
    <location>
        <begin position="32"/>
        <end position="50"/>
    </location>
</feature>
<sequence>MAVFREWIQNVVVFLLLMTMAGQLIPDEKYKKYIRLTMGLLLILVILLPLTRLAGMDQRIYQNFIKESFRISAADAQAGEEIFGMDGTFVKEYRQMIQEEVRTYFEADAMVVKYCELDMNEDVESSDYGQIYRMKVGILPKDKNISQGETSEKSGHVYVEEIRIGEEVKKGAGESSVPKEKIEQWTKDLTLQFGMDVEQLELEILS</sequence>
<name>A0A4R2LLR1_9FIRM</name>
<keyword evidence="1" id="KW-1133">Transmembrane helix</keyword>
<keyword evidence="1" id="KW-0812">Transmembrane</keyword>
<protein>
    <submittedName>
        <fullName evidence="2">Stage III sporulation protein AF</fullName>
    </submittedName>
</protein>
<keyword evidence="1" id="KW-0472">Membrane</keyword>